<reference evidence="1 2" key="1">
    <citation type="journal article" date="2014" name="BMC Genomics">
        <title>Genome sequencing of four Aureobasidium pullulans varieties: biotechnological potential, stress tolerance, and description of new species.</title>
        <authorList>
            <person name="Gostin Ar C."/>
            <person name="Ohm R.A."/>
            <person name="Kogej T."/>
            <person name="Sonjak S."/>
            <person name="Turk M."/>
            <person name="Zajc J."/>
            <person name="Zalar P."/>
            <person name="Grube M."/>
            <person name="Sun H."/>
            <person name="Han J."/>
            <person name="Sharma A."/>
            <person name="Chiniquy J."/>
            <person name="Ngan C.Y."/>
            <person name="Lipzen A."/>
            <person name="Barry K."/>
            <person name="Grigoriev I.V."/>
            <person name="Gunde-Cimerman N."/>
        </authorList>
    </citation>
    <scope>NUCLEOTIDE SEQUENCE [LARGE SCALE GENOMIC DNA]</scope>
    <source>
        <strain evidence="1 2">EXF-2481</strain>
    </source>
</reference>
<gene>
    <name evidence="1" type="ORF">AUEXF2481DRAFT_149332</name>
</gene>
<evidence type="ECO:0000313" key="1">
    <source>
        <dbReference type="EMBL" id="KER00634.1"/>
    </source>
</evidence>
<dbReference type="GeneID" id="25362124"/>
<evidence type="ECO:0000313" key="2">
    <source>
        <dbReference type="Proteomes" id="UP000030641"/>
    </source>
</evidence>
<proteinExistence type="predicted"/>
<protein>
    <submittedName>
        <fullName evidence="1">Uncharacterized protein</fullName>
    </submittedName>
</protein>
<accession>A0A074YSD4</accession>
<dbReference type="InParanoid" id="A0A074YSD4"/>
<organism evidence="1 2">
    <name type="scientific">Aureobasidium subglaciale (strain EXF-2481)</name>
    <name type="common">Aureobasidium pullulans var. subglaciale</name>
    <dbReference type="NCBI Taxonomy" id="1043005"/>
    <lineage>
        <taxon>Eukaryota</taxon>
        <taxon>Fungi</taxon>
        <taxon>Dikarya</taxon>
        <taxon>Ascomycota</taxon>
        <taxon>Pezizomycotina</taxon>
        <taxon>Dothideomycetes</taxon>
        <taxon>Dothideomycetidae</taxon>
        <taxon>Dothideales</taxon>
        <taxon>Saccotheciaceae</taxon>
        <taxon>Aureobasidium</taxon>
    </lineage>
</organism>
<dbReference type="HOGENOM" id="CLU_1626709_0_0_1"/>
<dbReference type="EMBL" id="KL584749">
    <property type="protein sequence ID" value="KER00634.1"/>
    <property type="molecule type" value="Genomic_DNA"/>
</dbReference>
<dbReference type="RefSeq" id="XP_013349148.1">
    <property type="nucleotide sequence ID" value="XM_013493694.1"/>
</dbReference>
<dbReference type="Proteomes" id="UP000030641">
    <property type="component" value="Unassembled WGS sequence"/>
</dbReference>
<keyword evidence="2" id="KW-1185">Reference proteome</keyword>
<dbReference type="AlphaFoldDB" id="A0A074YSD4"/>
<sequence length="163" mass="18003">MLNWTRACSFRPYLRDWSPTGEEEDSNMLRLHSASGQGQDPDCGVTGGNSHPVSFSCKTPSENFCIHPISKIHALREMCERKTQPISQLPIAAESHAALGNKQTTKCPNHNKNENATVVGQHFLSACSVKYSCIVRKVFTSQRSNIPNPFCKGTNASVISIQR</sequence>
<name>A0A074YSD4_AURSE</name>